<evidence type="ECO:0000313" key="2">
    <source>
        <dbReference type="EMBL" id="SEB02321.1"/>
    </source>
</evidence>
<evidence type="ECO:0000259" key="1">
    <source>
        <dbReference type="Pfam" id="PF13657"/>
    </source>
</evidence>
<feature type="domain" description="HipA N-terminal subdomain 1" evidence="1">
    <location>
        <begin position="5"/>
        <end position="98"/>
    </location>
</feature>
<dbReference type="Proteomes" id="UP000198951">
    <property type="component" value="Unassembled WGS sequence"/>
</dbReference>
<dbReference type="RefSeq" id="WP_091093314.1">
    <property type="nucleotide sequence ID" value="NZ_FNRD01000015.1"/>
</dbReference>
<dbReference type="AlphaFoldDB" id="A0A1H4FYZ2"/>
<dbReference type="InterPro" id="IPR017508">
    <property type="entry name" value="HipA_N1"/>
</dbReference>
<organism evidence="2 3">
    <name type="scientific">Flavobacterium gillisiae</name>
    <dbReference type="NCBI Taxonomy" id="150146"/>
    <lineage>
        <taxon>Bacteria</taxon>
        <taxon>Pseudomonadati</taxon>
        <taxon>Bacteroidota</taxon>
        <taxon>Flavobacteriia</taxon>
        <taxon>Flavobacteriales</taxon>
        <taxon>Flavobacteriaceae</taxon>
        <taxon>Flavobacterium</taxon>
    </lineage>
</organism>
<name>A0A1H4FYZ2_9FLAO</name>
<dbReference type="OrthoDB" id="196808at2"/>
<keyword evidence="2" id="KW-0808">Transferase</keyword>
<dbReference type="NCBIfam" id="TIGR03071">
    <property type="entry name" value="couple_hipA"/>
    <property type="match status" value="1"/>
</dbReference>
<accession>A0A1H4FYZ2</accession>
<keyword evidence="3" id="KW-1185">Reference proteome</keyword>
<dbReference type="EMBL" id="FNRD01000015">
    <property type="protein sequence ID" value="SEB02321.1"/>
    <property type="molecule type" value="Genomic_DNA"/>
</dbReference>
<protein>
    <submittedName>
        <fullName evidence="2">Serine/threonine-protein kinase HipA</fullName>
    </submittedName>
</protein>
<reference evidence="3" key="1">
    <citation type="submission" date="2016-10" db="EMBL/GenBank/DDBJ databases">
        <authorList>
            <person name="Varghese N."/>
            <person name="Submissions S."/>
        </authorList>
    </citation>
    <scope>NUCLEOTIDE SEQUENCE [LARGE SCALE GENOMIC DNA]</scope>
    <source>
        <strain evidence="3">DSM 22376</strain>
    </source>
</reference>
<proteinExistence type="predicted"/>
<dbReference type="Pfam" id="PF13657">
    <property type="entry name" value="Couple_hipA"/>
    <property type="match status" value="1"/>
</dbReference>
<gene>
    <name evidence="2" type="ORF">SAMN05443667_115116</name>
</gene>
<evidence type="ECO:0000313" key="3">
    <source>
        <dbReference type="Proteomes" id="UP000198951"/>
    </source>
</evidence>
<dbReference type="GO" id="GO:0016301">
    <property type="term" value="F:kinase activity"/>
    <property type="evidence" value="ECO:0007669"/>
    <property type="project" value="UniProtKB-KW"/>
</dbReference>
<dbReference type="STRING" id="150146.SAMN05443667_115116"/>
<sequence>MRQAIVLVHGNRAGILSEITNKEYHFEYDLDYNGEAVSLTMPTTHKKYSYNSFPSFFEGLLPEGVMLEGLLRIGKIDKKDYFSQLIATGNDLVGSVTVKTLENE</sequence>
<keyword evidence="2" id="KW-0418">Kinase</keyword>